<accession>A0A6J6GRA0</accession>
<reference evidence="1" key="1">
    <citation type="submission" date="2020-05" db="EMBL/GenBank/DDBJ databases">
        <authorList>
            <person name="Chiriac C."/>
            <person name="Salcher M."/>
            <person name="Ghai R."/>
            <person name="Kavagutti S V."/>
        </authorList>
    </citation>
    <scope>NUCLEOTIDE SEQUENCE</scope>
</reference>
<sequence length="235" mass="25207">MVLRVGAARDTLVVVGAADADELAHLRDRYEPWLDDSMLPELSDSSPAFVVQLQAATTDRRAVRSLPHLRHGSEVLARGAREDVLTALDDVLGGIHERTADDARPWVQLRLFTDGTRAVLTDTPRPHLVADRDLTAAGVREIVSWGVLLDGDQIVVPDALGAGVDMERRFTFSGVVAFRAEAMSDAETLAALAARSVHREWFETAASAVELGGVRTAADRPAARSAVVSLLSANG</sequence>
<dbReference type="EMBL" id="CAEZSR010000372">
    <property type="protein sequence ID" value="CAB4603791.1"/>
    <property type="molecule type" value="Genomic_DNA"/>
</dbReference>
<proteinExistence type="predicted"/>
<gene>
    <name evidence="1" type="ORF">UFOPK1493_04515</name>
</gene>
<evidence type="ECO:0000313" key="1">
    <source>
        <dbReference type="EMBL" id="CAB4603791.1"/>
    </source>
</evidence>
<name>A0A6J6GRA0_9ZZZZ</name>
<protein>
    <submittedName>
        <fullName evidence="1">Unannotated protein</fullName>
    </submittedName>
</protein>
<organism evidence="1">
    <name type="scientific">freshwater metagenome</name>
    <dbReference type="NCBI Taxonomy" id="449393"/>
    <lineage>
        <taxon>unclassified sequences</taxon>
        <taxon>metagenomes</taxon>
        <taxon>ecological metagenomes</taxon>
    </lineage>
</organism>
<dbReference type="AlphaFoldDB" id="A0A6J6GRA0"/>